<evidence type="ECO:0000313" key="1">
    <source>
        <dbReference type="EMBL" id="MBO1883832.1"/>
    </source>
</evidence>
<dbReference type="InterPro" id="IPR035093">
    <property type="entry name" value="RelE/ParE_toxin_dom_sf"/>
</dbReference>
<sequence length="99" mass="12196">MEIRWVEEAIEDLEQTLNYWDNRNCSTTYSEKIIAAIEELKVELMTNPYFLAKYSEYLDIYRRTIMKGRFIIYYKIIEEKNLIEVRYFRSNYQKPLTDN</sequence>
<gene>
    <name evidence="1" type="ORF">J4N46_05250</name>
</gene>
<dbReference type="Proteomes" id="UP000681610">
    <property type="component" value="Unassembled WGS sequence"/>
</dbReference>
<dbReference type="RefSeq" id="WP_208058429.1">
    <property type="nucleotide sequence ID" value="NZ_JAGDYP010000003.1"/>
</dbReference>
<reference evidence="1 2" key="1">
    <citation type="submission" date="2021-03" db="EMBL/GenBank/DDBJ databases">
        <title>Isolation and description of Capnocytophaga bilenii sp. nov., a novel Capnocytophaga species, isolated from a gingivitis subject.</title>
        <authorList>
            <person name="Antezack A."/>
            <person name="Monnet-Corti V."/>
            <person name="La Scola B."/>
        </authorList>
    </citation>
    <scope>NUCLEOTIDE SEQUENCE [LARGE SCALE GENOMIC DNA]</scope>
    <source>
        <strain evidence="1 2">Marseille-Q4570</strain>
    </source>
</reference>
<keyword evidence="2" id="KW-1185">Reference proteome</keyword>
<comment type="caution">
    <text evidence="1">The sequence shown here is derived from an EMBL/GenBank/DDBJ whole genome shotgun (WGS) entry which is preliminary data.</text>
</comment>
<protein>
    <submittedName>
        <fullName evidence="1">Type II toxin-antitoxin system RelE/ParE family toxin</fullName>
    </submittedName>
</protein>
<organism evidence="1 2">
    <name type="scientific">Capnocytophaga bilenii</name>
    <dbReference type="NCBI Taxonomy" id="2819369"/>
    <lineage>
        <taxon>Bacteria</taxon>
        <taxon>Pseudomonadati</taxon>
        <taxon>Bacteroidota</taxon>
        <taxon>Flavobacteriia</taxon>
        <taxon>Flavobacteriales</taxon>
        <taxon>Flavobacteriaceae</taxon>
        <taxon>Capnocytophaga</taxon>
    </lineage>
</organism>
<dbReference type="EMBL" id="JAGDYP010000003">
    <property type="protein sequence ID" value="MBO1883832.1"/>
    <property type="molecule type" value="Genomic_DNA"/>
</dbReference>
<dbReference type="Gene3D" id="3.30.2310.20">
    <property type="entry name" value="RelE-like"/>
    <property type="match status" value="1"/>
</dbReference>
<evidence type="ECO:0000313" key="2">
    <source>
        <dbReference type="Proteomes" id="UP000681610"/>
    </source>
</evidence>
<proteinExistence type="predicted"/>
<accession>A0ABS3PXH0</accession>
<name>A0ABS3PXH0_9FLAO</name>